<evidence type="ECO:0000313" key="1">
    <source>
        <dbReference type="EMBL" id="GHI89132.1"/>
    </source>
</evidence>
<dbReference type="Proteomes" id="UP000600026">
    <property type="component" value="Unassembled WGS sequence"/>
</dbReference>
<name>A0A919LID8_9ACTN</name>
<gene>
    <name evidence="1" type="ORF">Sxan_64960</name>
</gene>
<sequence>MGTTTTAVVDPLSLYRIAMGHTPKGAALRDSVRSGRVRLVTPAVSFAVACSMRTCWDEECEQGHQHGAGVPLRTFQERGGVDIVDMTPTDTLSAGQLYAGCSDRRVVGPEVLAACHSVLLARSRRLPLLSAARAAYCYSALADAGTSYRIDLI</sequence>
<dbReference type="RefSeq" id="WP_031138759.1">
    <property type="nucleotide sequence ID" value="NZ_BNEE01000006.1"/>
</dbReference>
<proteinExistence type="predicted"/>
<evidence type="ECO:0000313" key="2">
    <source>
        <dbReference type="Proteomes" id="UP000600026"/>
    </source>
</evidence>
<dbReference type="OrthoDB" id="4319612at2"/>
<dbReference type="AlphaFoldDB" id="A0A919LID8"/>
<comment type="caution">
    <text evidence="1">The sequence shown here is derived from an EMBL/GenBank/DDBJ whole genome shotgun (WGS) entry which is preliminary data.</text>
</comment>
<dbReference type="EMBL" id="BNEE01000006">
    <property type="protein sequence ID" value="GHI89132.1"/>
    <property type="molecule type" value="Genomic_DNA"/>
</dbReference>
<protein>
    <submittedName>
        <fullName evidence="1">Uncharacterized protein</fullName>
    </submittedName>
</protein>
<reference evidence="1" key="1">
    <citation type="submission" date="2020-09" db="EMBL/GenBank/DDBJ databases">
        <title>Whole genome shotgun sequence of Streptomyces xanthophaeus NBRC 12829.</title>
        <authorList>
            <person name="Komaki H."/>
            <person name="Tamura T."/>
        </authorList>
    </citation>
    <scope>NUCLEOTIDE SEQUENCE</scope>
    <source>
        <strain evidence="1">NBRC 12829</strain>
    </source>
</reference>
<organism evidence="1 2">
    <name type="scientific">Streptomyces xanthophaeus</name>
    <dbReference type="NCBI Taxonomy" id="67385"/>
    <lineage>
        <taxon>Bacteria</taxon>
        <taxon>Bacillati</taxon>
        <taxon>Actinomycetota</taxon>
        <taxon>Actinomycetes</taxon>
        <taxon>Kitasatosporales</taxon>
        <taxon>Streptomycetaceae</taxon>
        <taxon>Streptomyces</taxon>
    </lineage>
</organism>
<accession>A0A919LID8</accession>
<keyword evidence="2" id="KW-1185">Reference proteome</keyword>